<dbReference type="GO" id="GO:0004792">
    <property type="term" value="F:thiosulfate-cyanide sulfurtransferase activity"/>
    <property type="evidence" value="ECO:0007669"/>
    <property type="project" value="TreeGrafter"/>
</dbReference>
<feature type="chain" id="PRO_5038423923" description="Rhodanese domain-containing protein" evidence="1">
    <location>
        <begin position="29"/>
        <end position="438"/>
    </location>
</feature>
<dbReference type="InterPro" id="IPR001763">
    <property type="entry name" value="Rhodanese-like_dom"/>
</dbReference>
<evidence type="ECO:0000259" key="2">
    <source>
        <dbReference type="PROSITE" id="PS50206"/>
    </source>
</evidence>
<dbReference type="InterPro" id="IPR036873">
    <property type="entry name" value="Rhodanese-like_dom_sf"/>
</dbReference>
<reference evidence="3" key="1">
    <citation type="submission" date="2020-08" db="EMBL/GenBank/DDBJ databases">
        <title>Genome public.</title>
        <authorList>
            <person name="Liu C."/>
            <person name="Sun Q."/>
        </authorList>
    </citation>
    <scope>NUCLEOTIDE SEQUENCE</scope>
    <source>
        <strain evidence="3">NSJ-31</strain>
    </source>
</reference>
<dbReference type="SUPFAM" id="SSF110296">
    <property type="entry name" value="Oligoxyloglucan reducing end-specific cellobiohydrolase"/>
    <property type="match status" value="1"/>
</dbReference>
<dbReference type="PANTHER" id="PTHR44086:SF13">
    <property type="entry name" value="THIOSULFATE SULFURTRANSFERASE PSPE"/>
    <property type="match status" value="1"/>
</dbReference>
<dbReference type="Proteomes" id="UP000653127">
    <property type="component" value="Unassembled WGS sequence"/>
</dbReference>
<accession>A0A926E274</accession>
<protein>
    <recommendedName>
        <fullName evidence="2">Rhodanese domain-containing protein</fullName>
    </recommendedName>
</protein>
<evidence type="ECO:0000313" key="4">
    <source>
        <dbReference type="Proteomes" id="UP000653127"/>
    </source>
</evidence>
<dbReference type="PANTHER" id="PTHR44086">
    <property type="entry name" value="THIOSULFATE SULFURTRANSFERASE RDL2, MITOCHONDRIAL-RELATED"/>
    <property type="match status" value="1"/>
</dbReference>
<comment type="caution">
    <text evidence="3">The sequence shown here is derived from an EMBL/GenBank/DDBJ whole genome shotgun (WGS) entry which is preliminary data.</text>
</comment>
<keyword evidence="1" id="KW-0732">Signal</keyword>
<dbReference type="SMART" id="SM00450">
    <property type="entry name" value="RHOD"/>
    <property type="match status" value="1"/>
</dbReference>
<dbReference type="EMBL" id="JACRST010000020">
    <property type="protein sequence ID" value="MBC8547440.1"/>
    <property type="molecule type" value="Genomic_DNA"/>
</dbReference>
<keyword evidence="4" id="KW-1185">Reference proteome</keyword>
<evidence type="ECO:0000313" key="3">
    <source>
        <dbReference type="EMBL" id="MBC8547440.1"/>
    </source>
</evidence>
<organism evidence="3 4">
    <name type="scientific">Ligaoa zhengdingensis</name>
    <dbReference type="NCBI Taxonomy" id="2763658"/>
    <lineage>
        <taxon>Bacteria</taxon>
        <taxon>Bacillati</taxon>
        <taxon>Bacillota</taxon>
        <taxon>Clostridia</taxon>
        <taxon>Eubacteriales</taxon>
        <taxon>Oscillospiraceae</taxon>
        <taxon>Ligaoa</taxon>
    </lineage>
</organism>
<name>A0A926E274_9FIRM</name>
<gene>
    <name evidence="3" type="ORF">H8711_10935</name>
</gene>
<sequence>MERRKQRQVLWCVTASVLLLLSPGCAPEAGQVSAADRMQAVADLSGGYFAAEYLGDAFLAAGAGGRIDRISKGGQAVRLEVPTGENLLDVFYQDGIALVCGENGTLLYSTDGQTFERAKVKEKGDIRQIAAFGGRFYACAEDGRVLVSEDGQSWSSQETGTGNDLIGIAANEHCVMAVTEGTDLLTSTDGQTWKIINFNESYDGYYDRRSFTGLCGLGDALFIYGQMEDNPGEPYLMFTEEADVWFFKALTSVNGEDFASCLPLAIRSVGLVGDQLVAVCDGGRLLTITDCQVCHRMSESEGEDWNDIAMGDGMVLLVGRDFKFECIDETELRQSAISAEQALADIENGAAVVDVRTAEERETEGYIPGSIHVPVDDLAEQLPVLVPELDREIIFYCAVGGRAQTALEQAQSMGYSTVYNLGGLSDWPYEIAGRDIAS</sequence>
<dbReference type="Gene3D" id="3.40.250.10">
    <property type="entry name" value="Rhodanese-like domain"/>
    <property type="match status" value="1"/>
</dbReference>
<dbReference type="CDD" id="cd00158">
    <property type="entry name" value="RHOD"/>
    <property type="match status" value="1"/>
</dbReference>
<dbReference type="Pfam" id="PF00581">
    <property type="entry name" value="Rhodanese"/>
    <property type="match status" value="1"/>
</dbReference>
<feature type="signal peptide" evidence="1">
    <location>
        <begin position="1"/>
        <end position="28"/>
    </location>
</feature>
<dbReference type="SUPFAM" id="SSF52821">
    <property type="entry name" value="Rhodanese/Cell cycle control phosphatase"/>
    <property type="match status" value="1"/>
</dbReference>
<dbReference type="InterPro" id="IPR058667">
    <property type="entry name" value="DUF6242_C"/>
</dbReference>
<dbReference type="Pfam" id="PF25852">
    <property type="entry name" value="DUF6242_C"/>
    <property type="match status" value="1"/>
</dbReference>
<dbReference type="AlphaFoldDB" id="A0A926E274"/>
<proteinExistence type="predicted"/>
<evidence type="ECO:0000256" key="1">
    <source>
        <dbReference type="SAM" id="SignalP"/>
    </source>
</evidence>
<dbReference type="RefSeq" id="WP_249283484.1">
    <property type="nucleotide sequence ID" value="NZ_JACRST010000020.1"/>
</dbReference>
<feature type="domain" description="Rhodanese" evidence="2">
    <location>
        <begin position="346"/>
        <end position="433"/>
    </location>
</feature>
<dbReference type="PROSITE" id="PS50206">
    <property type="entry name" value="RHODANESE_3"/>
    <property type="match status" value="1"/>
</dbReference>